<reference evidence="2" key="1">
    <citation type="submission" date="2009-03" db="EMBL/GenBank/DDBJ databases">
        <authorList>
            <person name="Ryu J.-Y."/>
            <person name="Seo J."/>
            <person name="Unno T."/>
            <person name="Ahn J.-H."/>
            <person name="Sadowsky M.J."/>
            <person name="Hur H.-G."/>
        </authorList>
    </citation>
    <scope>NUCLEOTIDE SEQUENCE</scope>
    <source>
        <strain evidence="2">Jin1</strain>
    </source>
</reference>
<dbReference type="InterPro" id="IPR010727">
    <property type="entry name" value="DUF1302"/>
</dbReference>
<name>C3VA14_PSENT</name>
<sequence length="548" mass="58981">MKASRSVCTFKIATLAGAIYAALPMSAANSMQLDVGSSDWTVRWDNTLKYSLASRLNEQDSSLTNAPTVNGLYPDIQSQGDRNFDRGLVSNRLDILSELDVSRDWFGARVSGAAWYDDVYNKNTDSSDQRHFLDDTEELHGRDAEWLDAFVYAKGNVGESGQGTVRLGRHSLIYGESLFFGGNGIANAQGPIDVVKLISVPGTQFKEILRPVNQISGQFQINPQWSVGAYYQFEWERSTIPGAGSYFSSIDVLGHGSGTVDSLTGPTVNGGDISAKDSGQGGLQVRFKPEGTDLEFGFYAAKYHDKTPSAIYANLTGMVATPAGPAPVFGSYNQVYAEDIKTAGFSVSTSVGSFNFAGEASIRWDAPLVSDLQPVAPGVVADNDENAIFARGKTAHANLSTIYLLDPSSLWDGGTVLAELAWNRTLSVTDNPAALDPNSTRDATAIRVLMQPAYFQVMDGLDITVPIGLGMGLDGRSSAVNQAGFGVEHGGDWSVGAKATYLQDLEFGVNYVNFFGRKDPVLDEAGTFTYGQSLADRDFISAYVKKTF</sequence>
<reference evidence="2" key="2">
    <citation type="journal article" date="2010" name="Arch. Microbiol.">
        <title>Isoeugenol monooxygenase and its putative regulatory gene are located in the eugenol metabolic gene cluster in Pseudomonas nitroreducens Jin1.</title>
        <authorList>
            <person name="Ryu J.Y."/>
            <person name="Seo J."/>
            <person name="Unno T."/>
            <person name="Ahn J.H."/>
            <person name="Yan T."/>
            <person name="Sadowsky M.J."/>
            <person name="Hur H.G."/>
        </authorList>
    </citation>
    <scope>NUCLEOTIDE SEQUENCE</scope>
    <source>
        <strain evidence="2">Jin1</strain>
    </source>
</reference>
<dbReference type="EMBL" id="FJ851547">
    <property type="protein sequence ID" value="ACP17961.1"/>
    <property type="molecule type" value="Genomic_DNA"/>
</dbReference>
<protein>
    <recommendedName>
        <fullName evidence="3">DUF1302 domain-containing protein</fullName>
    </recommendedName>
</protein>
<evidence type="ECO:0000256" key="1">
    <source>
        <dbReference type="SAM" id="SignalP"/>
    </source>
</evidence>
<accession>C3VA14</accession>
<dbReference type="AlphaFoldDB" id="C3VA14"/>
<feature type="chain" id="PRO_5002932495" description="DUF1302 domain-containing protein" evidence="1">
    <location>
        <begin position="28"/>
        <end position="548"/>
    </location>
</feature>
<evidence type="ECO:0008006" key="3">
    <source>
        <dbReference type="Google" id="ProtNLM"/>
    </source>
</evidence>
<organism evidence="2">
    <name type="scientific">Pseudomonas nitroreducens</name>
    <dbReference type="NCBI Taxonomy" id="46680"/>
    <lineage>
        <taxon>Bacteria</taxon>
        <taxon>Pseudomonadati</taxon>
        <taxon>Pseudomonadota</taxon>
        <taxon>Gammaproteobacteria</taxon>
        <taxon>Pseudomonadales</taxon>
        <taxon>Pseudomonadaceae</taxon>
        <taxon>Pseudomonas</taxon>
    </lineage>
</organism>
<feature type="signal peptide" evidence="1">
    <location>
        <begin position="1"/>
        <end position="27"/>
    </location>
</feature>
<proteinExistence type="predicted"/>
<dbReference type="Pfam" id="PF06980">
    <property type="entry name" value="DUF1302"/>
    <property type="match status" value="1"/>
</dbReference>
<evidence type="ECO:0000313" key="2">
    <source>
        <dbReference type="EMBL" id="ACP17961.1"/>
    </source>
</evidence>
<keyword evidence="1" id="KW-0732">Signal</keyword>